<feature type="compositionally biased region" description="Low complexity" evidence="8">
    <location>
        <begin position="44"/>
        <end position="53"/>
    </location>
</feature>
<keyword evidence="7 9" id="KW-0472">Membrane</keyword>
<evidence type="ECO:0000256" key="9">
    <source>
        <dbReference type="SAM" id="Phobius"/>
    </source>
</evidence>
<dbReference type="InterPro" id="IPR040359">
    <property type="entry name" value="GDU"/>
</dbReference>
<evidence type="ECO:0000313" key="11">
    <source>
        <dbReference type="Proteomes" id="UP000029121"/>
    </source>
</evidence>
<dbReference type="PANTHER" id="PTHR33228">
    <property type="entry name" value="PROTEIN GLUTAMINE DUMPER 4-RELATED"/>
    <property type="match status" value="1"/>
</dbReference>
<comment type="similarity">
    <text evidence="2">Belongs to the GLUTAMINE DUMPER 1 (TC 9.B.60) family.</text>
</comment>
<gene>
    <name evidence="10" type="ORF">CARUB_v10016513mg</name>
</gene>
<evidence type="ECO:0000256" key="7">
    <source>
        <dbReference type="ARBA" id="ARBA00023136"/>
    </source>
</evidence>
<sequence length="117" mass="12541">MRTTPKVEIWKTPVPYLFGGLFLLVLLIALALLSLVCTHQKTPSSSSSSSNNNPIDQEDNVVDKEAKTITGEYLPKIVVILAGDDKPTCLAVPVVIPPPSSIYLCNCDNVIVVSSSS</sequence>
<evidence type="ECO:0000256" key="5">
    <source>
        <dbReference type="ARBA" id="ARBA00022970"/>
    </source>
</evidence>
<dbReference type="GO" id="GO:0080143">
    <property type="term" value="P:regulation of amino acid export"/>
    <property type="evidence" value="ECO:0007669"/>
    <property type="project" value="InterPro"/>
</dbReference>
<evidence type="ECO:0000256" key="6">
    <source>
        <dbReference type="ARBA" id="ARBA00022989"/>
    </source>
</evidence>
<dbReference type="GO" id="GO:0006865">
    <property type="term" value="P:amino acid transport"/>
    <property type="evidence" value="ECO:0007669"/>
    <property type="project" value="UniProtKB-KW"/>
</dbReference>
<evidence type="ECO:0008006" key="12">
    <source>
        <dbReference type="Google" id="ProtNLM"/>
    </source>
</evidence>
<organism evidence="10 11">
    <name type="scientific">Capsella rubella</name>
    <dbReference type="NCBI Taxonomy" id="81985"/>
    <lineage>
        <taxon>Eukaryota</taxon>
        <taxon>Viridiplantae</taxon>
        <taxon>Streptophyta</taxon>
        <taxon>Embryophyta</taxon>
        <taxon>Tracheophyta</taxon>
        <taxon>Spermatophyta</taxon>
        <taxon>Magnoliopsida</taxon>
        <taxon>eudicotyledons</taxon>
        <taxon>Gunneridae</taxon>
        <taxon>Pentapetalae</taxon>
        <taxon>rosids</taxon>
        <taxon>malvids</taxon>
        <taxon>Brassicales</taxon>
        <taxon>Brassicaceae</taxon>
        <taxon>Camelineae</taxon>
        <taxon>Capsella</taxon>
    </lineage>
</organism>
<dbReference type="OrthoDB" id="770444at2759"/>
<evidence type="ECO:0000256" key="3">
    <source>
        <dbReference type="ARBA" id="ARBA00022448"/>
    </source>
</evidence>
<dbReference type="Proteomes" id="UP000029121">
    <property type="component" value="Unassembled WGS sequence"/>
</dbReference>
<accession>R0EUA4</accession>
<feature type="transmembrane region" description="Helical" evidence="9">
    <location>
        <begin position="16"/>
        <end position="37"/>
    </location>
</feature>
<evidence type="ECO:0000256" key="1">
    <source>
        <dbReference type="ARBA" id="ARBA00004167"/>
    </source>
</evidence>
<dbReference type="AlphaFoldDB" id="R0EUA4"/>
<dbReference type="KEGG" id="crb:17874581"/>
<keyword evidence="11" id="KW-1185">Reference proteome</keyword>
<evidence type="ECO:0000313" key="10">
    <source>
        <dbReference type="EMBL" id="EOA12361.1"/>
    </source>
</evidence>
<name>R0EUA4_9BRAS</name>
<dbReference type="GO" id="GO:0016020">
    <property type="term" value="C:membrane"/>
    <property type="evidence" value="ECO:0007669"/>
    <property type="project" value="UniProtKB-SubCell"/>
</dbReference>
<keyword evidence="6 9" id="KW-1133">Transmembrane helix</keyword>
<keyword evidence="3" id="KW-0813">Transport</keyword>
<comment type="subcellular location">
    <subcellularLocation>
        <location evidence="1">Membrane</location>
        <topology evidence="1">Single-pass membrane protein</topology>
    </subcellularLocation>
</comment>
<dbReference type="eggNOG" id="ENOG502S94S">
    <property type="taxonomic scope" value="Eukaryota"/>
</dbReference>
<dbReference type="TCDB" id="1.A.41.2.6">
    <property type="family name" value="the avian reovirus p10 viroporin/glutamine dumper 1 (p10 viroporin/gdu1) family"/>
</dbReference>
<dbReference type="STRING" id="81985.R0EUA4"/>
<keyword evidence="5" id="KW-0029">Amino-acid transport</keyword>
<protein>
    <recommendedName>
        <fullName evidence="12">Protein GLUTAMINE DUMPER 6-like</fullName>
    </recommendedName>
</protein>
<dbReference type="EMBL" id="KB870813">
    <property type="protein sequence ID" value="EOA12361.1"/>
    <property type="molecule type" value="Genomic_DNA"/>
</dbReference>
<proteinExistence type="inferred from homology"/>
<dbReference type="PANTHER" id="PTHR33228:SF75">
    <property type="entry name" value="PROTEIN GLUTAMINE DUMPER 6"/>
    <property type="match status" value="1"/>
</dbReference>
<evidence type="ECO:0000256" key="4">
    <source>
        <dbReference type="ARBA" id="ARBA00022692"/>
    </source>
</evidence>
<evidence type="ECO:0000256" key="8">
    <source>
        <dbReference type="SAM" id="MobiDB-lite"/>
    </source>
</evidence>
<reference evidence="11" key="1">
    <citation type="journal article" date="2013" name="Nat. Genet.">
        <title>The Capsella rubella genome and the genomic consequences of rapid mating system evolution.</title>
        <authorList>
            <person name="Slotte T."/>
            <person name="Hazzouri K.M."/>
            <person name="Agren J.A."/>
            <person name="Koenig D."/>
            <person name="Maumus F."/>
            <person name="Guo Y.L."/>
            <person name="Steige K."/>
            <person name="Platts A.E."/>
            <person name="Escobar J.S."/>
            <person name="Newman L.K."/>
            <person name="Wang W."/>
            <person name="Mandakova T."/>
            <person name="Vello E."/>
            <person name="Smith L.M."/>
            <person name="Henz S.R."/>
            <person name="Steffen J."/>
            <person name="Takuno S."/>
            <person name="Brandvain Y."/>
            <person name="Coop G."/>
            <person name="Andolfatto P."/>
            <person name="Hu T.T."/>
            <person name="Blanchette M."/>
            <person name="Clark R.M."/>
            <person name="Quesneville H."/>
            <person name="Nordborg M."/>
            <person name="Gaut B.S."/>
            <person name="Lysak M.A."/>
            <person name="Jenkins J."/>
            <person name="Grimwood J."/>
            <person name="Chapman J."/>
            <person name="Prochnik S."/>
            <person name="Shu S."/>
            <person name="Rokhsar D."/>
            <person name="Schmutz J."/>
            <person name="Weigel D."/>
            <person name="Wright S.I."/>
        </authorList>
    </citation>
    <scope>NUCLEOTIDE SEQUENCE [LARGE SCALE GENOMIC DNA]</scope>
    <source>
        <strain evidence="11">cv. Monte Gargano</strain>
    </source>
</reference>
<evidence type="ECO:0000256" key="2">
    <source>
        <dbReference type="ARBA" id="ARBA00009977"/>
    </source>
</evidence>
<keyword evidence="4 9" id="KW-0812">Transmembrane</keyword>
<feature type="region of interest" description="Disordered" evidence="8">
    <location>
        <begin position="40"/>
        <end position="61"/>
    </location>
</feature>